<protein>
    <recommendedName>
        <fullName evidence="2">DUF1501 domain-containing protein</fullName>
    </recommendedName>
</protein>
<organism evidence="1">
    <name type="scientific">marine metagenome</name>
    <dbReference type="NCBI Taxonomy" id="408172"/>
    <lineage>
        <taxon>unclassified sequences</taxon>
        <taxon>metagenomes</taxon>
        <taxon>ecological metagenomes</taxon>
    </lineage>
</organism>
<dbReference type="EMBL" id="UINC01206407">
    <property type="protein sequence ID" value="SVE28024.1"/>
    <property type="molecule type" value="Genomic_DNA"/>
</dbReference>
<name>A0A383C756_9ZZZZ</name>
<evidence type="ECO:0000313" key="1">
    <source>
        <dbReference type="EMBL" id="SVE28024.1"/>
    </source>
</evidence>
<proteinExistence type="predicted"/>
<reference evidence="1" key="1">
    <citation type="submission" date="2018-05" db="EMBL/GenBank/DDBJ databases">
        <authorList>
            <person name="Lanie J.A."/>
            <person name="Ng W.-L."/>
            <person name="Kazmierczak K.M."/>
            <person name="Andrzejewski T.M."/>
            <person name="Davidsen T.M."/>
            <person name="Wayne K.J."/>
            <person name="Tettelin H."/>
            <person name="Glass J.I."/>
            <person name="Rusch D."/>
            <person name="Podicherti R."/>
            <person name="Tsui H.-C.T."/>
            <person name="Winkler M.E."/>
        </authorList>
    </citation>
    <scope>NUCLEOTIDE SEQUENCE</scope>
</reference>
<dbReference type="AlphaFoldDB" id="A0A383C756"/>
<feature type="non-terminal residue" evidence="1">
    <location>
        <position position="242"/>
    </location>
</feature>
<accession>A0A383C756</accession>
<feature type="non-terminal residue" evidence="1">
    <location>
        <position position="1"/>
    </location>
</feature>
<dbReference type="InterPro" id="IPR010869">
    <property type="entry name" value="DUF1501"/>
</dbReference>
<gene>
    <name evidence="1" type="ORF">METZ01_LOCUS480878</name>
</gene>
<dbReference type="Pfam" id="PF07394">
    <property type="entry name" value="DUF1501"/>
    <property type="match status" value="1"/>
</dbReference>
<evidence type="ECO:0008006" key="2">
    <source>
        <dbReference type="Google" id="ProtNLM"/>
    </source>
</evidence>
<sequence length="242" mass="26362">PFKPINTSADGIQISEIFPQLAKQMKHAALIRSVTSPIAAHGLASYLIQTSYTPNNNVIHPGIGSIAAHERHQLGALPAFVSINGNAQKAGYLGQKCEAYYIGRPGEKDPYLSFPAGISKIRGNKRLEILERMNKRKSNYFGAPEMKDVETSVGDAVALMQSPALKSMEIENEDPDLQRYGDTDFGRASLLARNLVESGVRFVQINRGGFDNHGGIEDAMVNHGEIMDPAMASLIEDLNIRG</sequence>